<gene>
    <name evidence="1" type="ORF">SNAT2548_LOCUS22229</name>
</gene>
<protein>
    <submittedName>
        <fullName evidence="1">Uncharacterized protein</fullName>
    </submittedName>
</protein>
<name>A0A812QXT2_9DINO</name>
<evidence type="ECO:0000313" key="2">
    <source>
        <dbReference type="Proteomes" id="UP000604046"/>
    </source>
</evidence>
<dbReference type="EMBL" id="CAJNDS010002280">
    <property type="protein sequence ID" value="CAE7408750.1"/>
    <property type="molecule type" value="Genomic_DNA"/>
</dbReference>
<sequence>MKAKRLIPREPVITSNPEILEEAFSRALVPGVKVEIHGLQSSPELNGKSGTIMTLANERGRWEVEVKKGSDTWPVQTQAPPPYVKVGGNVQFISGQKDSDCANAGAGRVGEML</sequence>
<reference evidence="1" key="1">
    <citation type="submission" date="2021-02" db="EMBL/GenBank/DDBJ databases">
        <authorList>
            <person name="Dougan E. K."/>
            <person name="Rhodes N."/>
            <person name="Thang M."/>
            <person name="Chan C."/>
        </authorList>
    </citation>
    <scope>NUCLEOTIDE SEQUENCE</scope>
</reference>
<dbReference type="AlphaFoldDB" id="A0A812QXT2"/>
<keyword evidence="2" id="KW-1185">Reference proteome</keyword>
<accession>A0A812QXT2</accession>
<dbReference type="Proteomes" id="UP000604046">
    <property type="component" value="Unassembled WGS sequence"/>
</dbReference>
<proteinExistence type="predicted"/>
<organism evidence="1 2">
    <name type="scientific">Symbiodinium natans</name>
    <dbReference type="NCBI Taxonomy" id="878477"/>
    <lineage>
        <taxon>Eukaryota</taxon>
        <taxon>Sar</taxon>
        <taxon>Alveolata</taxon>
        <taxon>Dinophyceae</taxon>
        <taxon>Suessiales</taxon>
        <taxon>Symbiodiniaceae</taxon>
        <taxon>Symbiodinium</taxon>
    </lineage>
</organism>
<comment type="caution">
    <text evidence="1">The sequence shown here is derived from an EMBL/GenBank/DDBJ whole genome shotgun (WGS) entry which is preliminary data.</text>
</comment>
<evidence type="ECO:0000313" key="1">
    <source>
        <dbReference type="EMBL" id="CAE7408750.1"/>
    </source>
</evidence>